<name>D4XVL8_9BACT</name>
<dbReference type="eggNOG" id="ENOG5030NP6">
    <property type="taxonomic scope" value="Bacteria"/>
</dbReference>
<dbReference type="RefSeq" id="WP_005683427.1">
    <property type="nucleotide sequence ID" value="NZ_ADNC01000007.1"/>
</dbReference>
<reference evidence="1 2" key="1">
    <citation type="submission" date="2010-03" db="EMBL/GenBank/DDBJ databases">
        <authorList>
            <person name="Glass J.I."/>
            <person name="Benders G.A."/>
            <person name="Durkin A.S."/>
            <person name="Farmerie W.G."/>
            <person name="Hlavinka K."/>
            <person name="Hostetler J."/>
            <person name="Jackson J."/>
            <person name="May M.A."/>
            <person name="Miller R.H."/>
            <person name="Paralanov V."/>
            <person name="Radune D."/>
            <person name="Szczypinski B."/>
            <person name="Brown D.R."/>
        </authorList>
    </citation>
    <scope>NUCLEOTIDE SEQUENCE [LARGE SCALE GENOMIC DNA]</scope>
    <source>
        <strain evidence="1 2">A21JP2</strain>
    </source>
</reference>
<gene>
    <name evidence="1" type="ORF">MALL_0561</name>
</gene>
<comment type="caution">
    <text evidence="1">The sequence shown here is derived from an EMBL/GenBank/DDBJ whole genome shotgun (WGS) entry which is preliminary data.</text>
</comment>
<evidence type="ECO:0000313" key="2">
    <source>
        <dbReference type="Proteomes" id="UP000004757"/>
    </source>
</evidence>
<sequence length="154" mass="18234">MNKTNETYFKEILFSSVTHERIKFNDASLLLNKSLIDQWSQFNKNSMGSFNFILVKIKQGKVKEDLYFILENATLYSTENRLDIYVRELPEIYKGKAKISKTQYKQNSKLKALLRKLKILNDLEIRINQSVSVDELEKQKYKLEAIENFQLVKE</sequence>
<dbReference type="AlphaFoldDB" id="D4XVL8"/>
<organism evidence="1 2">
    <name type="scientific">Mycoplasmopsis alligatoris A21JP2</name>
    <dbReference type="NCBI Taxonomy" id="747682"/>
    <lineage>
        <taxon>Bacteria</taxon>
        <taxon>Bacillati</taxon>
        <taxon>Mycoplasmatota</taxon>
        <taxon>Mycoplasmoidales</taxon>
        <taxon>Metamycoplasmataceae</taxon>
        <taxon>Mycoplasmopsis</taxon>
    </lineage>
</organism>
<keyword evidence="2" id="KW-1185">Reference proteome</keyword>
<proteinExistence type="predicted"/>
<evidence type="ECO:0000313" key="1">
    <source>
        <dbReference type="EMBL" id="EFF41712.1"/>
    </source>
</evidence>
<protein>
    <submittedName>
        <fullName evidence="1">Uncharacterized protein</fullName>
    </submittedName>
</protein>
<dbReference type="Proteomes" id="UP000004757">
    <property type="component" value="Unassembled WGS sequence"/>
</dbReference>
<dbReference type="OrthoDB" id="9883733at2"/>
<dbReference type="EMBL" id="ADNC01000007">
    <property type="protein sequence ID" value="EFF41712.1"/>
    <property type="molecule type" value="Genomic_DNA"/>
</dbReference>
<dbReference type="STRING" id="747682.MALL_0561"/>
<dbReference type="NCBIfam" id="NF045935">
    <property type="entry name" value="MSC_0621_epsi"/>
    <property type="match status" value="1"/>
</dbReference>
<accession>D4XVL8</accession>